<dbReference type="STRING" id="407036.SAMN05216243_1246"/>
<dbReference type="SUPFAM" id="SSF53822">
    <property type="entry name" value="Periplasmic binding protein-like I"/>
    <property type="match status" value="1"/>
</dbReference>
<evidence type="ECO:0000256" key="1">
    <source>
        <dbReference type="ARBA" id="ARBA00004193"/>
    </source>
</evidence>
<evidence type="ECO:0000256" key="3">
    <source>
        <dbReference type="ARBA" id="ARBA00022475"/>
    </source>
</evidence>
<evidence type="ECO:0000256" key="5">
    <source>
        <dbReference type="ARBA" id="ARBA00023136"/>
    </source>
</evidence>
<dbReference type="InterPro" id="IPR028082">
    <property type="entry name" value="Peripla_BP_I"/>
</dbReference>
<comment type="similarity">
    <text evidence="2">Belongs to the BMP lipoprotein family.</text>
</comment>
<keyword evidence="3" id="KW-1003">Cell membrane</keyword>
<dbReference type="CDD" id="cd06353">
    <property type="entry name" value="PBP1_Med-like"/>
    <property type="match status" value="1"/>
</dbReference>
<evidence type="ECO:0000313" key="8">
    <source>
        <dbReference type="EMBL" id="SDJ87310.1"/>
    </source>
</evidence>
<evidence type="ECO:0000256" key="4">
    <source>
        <dbReference type="ARBA" id="ARBA00022729"/>
    </source>
</evidence>
<dbReference type="Pfam" id="PF02608">
    <property type="entry name" value="Bmp"/>
    <property type="match status" value="1"/>
</dbReference>
<dbReference type="AlphaFoldDB" id="A0A1G8XC03"/>
<dbReference type="InterPro" id="IPR050957">
    <property type="entry name" value="BMP_lipoprotein"/>
</dbReference>
<dbReference type="PROSITE" id="PS51257">
    <property type="entry name" value="PROKAR_LIPOPROTEIN"/>
    <property type="match status" value="1"/>
</dbReference>
<gene>
    <name evidence="8" type="ORF">SAMN05216243_1246</name>
</gene>
<comment type="subcellular location">
    <subcellularLocation>
        <location evidence="1">Cell membrane</location>
        <topology evidence="1">Lipid-anchor</topology>
    </subcellularLocation>
</comment>
<evidence type="ECO:0000256" key="6">
    <source>
        <dbReference type="ARBA" id="ARBA00023288"/>
    </source>
</evidence>
<accession>A0A1G8XC03</accession>
<dbReference type="PANTHER" id="PTHR34296">
    <property type="entry name" value="TRANSCRIPTIONAL ACTIVATOR PROTEIN MED"/>
    <property type="match status" value="1"/>
</dbReference>
<keyword evidence="9" id="KW-1185">Reference proteome</keyword>
<evidence type="ECO:0000256" key="2">
    <source>
        <dbReference type="ARBA" id="ARBA00008610"/>
    </source>
</evidence>
<organism evidence="8 9">
    <name type="scientific">Sediminibacillus albus</name>
    <dbReference type="NCBI Taxonomy" id="407036"/>
    <lineage>
        <taxon>Bacteria</taxon>
        <taxon>Bacillati</taxon>
        <taxon>Bacillota</taxon>
        <taxon>Bacilli</taxon>
        <taxon>Bacillales</taxon>
        <taxon>Bacillaceae</taxon>
        <taxon>Sediminibacillus</taxon>
    </lineage>
</organism>
<dbReference type="EMBL" id="FNFL01000001">
    <property type="protein sequence ID" value="SDJ87310.1"/>
    <property type="molecule type" value="Genomic_DNA"/>
</dbReference>
<reference evidence="8 9" key="1">
    <citation type="submission" date="2016-10" db="EMBL/GenBank/DDBJ databases">
        <authorList>
            <person name="de Groot N.N."/>
        </authorList>
    </citation>
    <scope>NUCLEOTIDE SEQUENCE [LARGE SCALE GENOMIC DNA]</scope>
    <source>
        <strain evidence="8 9">CGMCC 1.6502</strain>
    </source>
</reference>
<dbReference type="PANTHER" id="PTHR34296:SF2">
    <property type="entry name" value="ABC TRANSPORTER GUANOSINE-BINDING PROTEIN NUPN"/>
    <property type="match status" value="1"/>
</dbReference>
<proteinExistence type="inferred from homology"/>
<dbReference type="Gene3D" id="3.40.50.2300">
    <property type="match status" value="2"/>
</dbReference>
<protein>
    <submittedName>
        <fullName evidence="8">Transcriptional activator of comK protein</fullName>
    </submittedName>
</protein>
<dbReference type="InterPro" id="IPR003760">
    <property type="entry name" value="PnrA-like"/>
</dbReference>
<evidence type="ECO:0000313" key="9">
    <source>
        <dbReference type="Proteomes" id="UP000198694"/>
    </source>
</evidence>
<feature type="domain" description="ABC transporter substrate-binding protein PnrA-like" evidence="7">
    <location>
        <begin position="31"/>
        <end position="317"/>
    </location>
</feature>
<keyword evidence="5" id="KW-0472">Membrane</keyword>
<keyword evidence="4" id="KW-0732">Signal</keyword>
<dbReference type="Proteomes" id="UP000198694">
    <property type="component" value="Unassembled WGS sequence"/>
</dbReference>
<evidence type="ECO:0000259" key="7">
    <source>
        <dbReference type="Pfam" id="PF02608"/>
    </source>
</evidence>
<keyword evidence="6" id="KW-0449">Lipoprotein</keyword>
<dbReference type="GO" id="GO:0005886">
    <property type="term" value="C:plasma membrane"/>
    <property type="evidence" value="ECO:0007669"/>
    <property type="project" value="UniProtKB-SubCell"/>
</dbReference>
<sequence length="321" mass="36202">MKTKSATLLVLILSFIIILLAGCSSVGGGNIQKVGMLVENSIHDQTWGNKGYQGLLEIKDEYDVDVFFKEGIKNQQDVNRAVEEFSNKGVNLIFGHSSTYGKMFDDINEVYPDIHFVYFNGGYTGENLTSLNFSSHAMGFFSGMVAGEMTESDNVGLIGAFEWQPEIEGFYEGVNYQNPDAYVHMNFVNNWNDNERALKLLTQMVNKEVDVFYPTGDQFSIPVINKIKEKGLYAIGYVSDQSILGENTVLTSTIQHVDKIYLLAARKFNEGELEGNVETYDFEDEVITLGKFSPEVPRSFVEKIREEVEEYKETGLLPNER</sequence>
<name>A0A1G8XC03_9BACI</name>